<gene>
    <name evidence="8 10" type="primary">tadA</name>
    <name evidence="10" type="ORF">NCTC13163_00027</name>
</gene>
<evidence type="ECO:0000256" key="6">
    <source>
        <dbReference type="ARBA" id="ARBA00022833"/>
    </source>
</evidence>
<evidence type="ECO:0000256" key="3">
    <source>
        <dbReference type="ARBA" id="ARBA00022694"/>
    </source>
</evidence>
<dbReference type="PANTHER" id="PTHR11079">
    <property type="entry name" value="CYTOSINE DEAMINASE FAMILY MEMBER"/>
    <property type="match status" value="1"/>
</dbReference>
<dbReference type="SUPFAM" id="SSF53927">
    <property type="entry name" value="Cytidine deaminase-like"/>
    <property type="match status" value="1"/>
</dbReference>
<dbReference type="Proteomes" id="UP000254060">
    <property type="component" value="Unassembled WGS sequence"/>
</dbReference>
<comment type="similarity">
    <text evidence="1">Belongs to the cytidine and deoxycytidylate deaminase family. ADAT2 subfamily.</text>
</comment>
<dbReference type="GO" id="GO:0002100">
    <property type="term" value="P:tRNA wobble adenosine to inosine editing"/>
    <property type="evidence" value="ECO:0007669"/>
    <property type="project" value="UniProtKB-UniRule"/>
</dbReference>
<organism evidence="10 11">
    <name type="scientific">Exiguobacterium aurantiacum</name>
    <dbReference type="NCBI Taxonomy" id="33987"/>
    <lineage>
        <taxon>Bacteria</taxon>
        <taxon>Bacillati</taxon>
        <taxon>Bacillota</taxon>
        <taxon>Bacilli</taxon>
        <taxon>Bacillales</taxon>
        <taxon>Bacillales Family XII. Incertae Sedis</taxon>
        <taxon>Exiguobacterium</taxon>
    </lineage>
</organism>
<comment type="catalytic activity">
    <reaction evidence="7 8">
        <text>adenosine(34) in tRNA + H2O + H(+) = inosine(34) in tRNA + NH4(+)</text>
        <dbReference type="Rhea" id="RHEA:43168"/>
        <dbReference type="Rhea" id="RHEA-COMP:10373"/>
        <dbReference type="Rhea" id="RHEA-COMP:10374"/>
        <dbReference type="ChEBI" id="CHEBI:15377"/>
        <dbReference type="ChEBI" id="CHEBI:15378"/>
        <dbReference type="ChEBI" id="CHEBI:28938"/>
        <dbReference type="ChEBI" id="CHEBI:74411"/>
        <dbReference type="ChEBI" id="CHEBI:82852"/>
        <dbReference type="EC" id="3.5.4.33"/>
    </reaction>
</comment>
<dbReference type="GO" id="GO:0008270">
    <property type="term" value="F:zinc ion binding"/>
    <property type="evidence" value="ECO:0007669"/>
    <property type="project" value="UniProtKB-UniRule"/>
</dbReference>
<comment type="cofactor">
    <cofactor evidence="8">
        <name>Zn(2+)</name>
        <dbReference type="ChEBI" id="CHEBI:29105"/>
    </cofactor>
    <text evidence="8">Binds 1 zinc ion per subunit.</text>
</comment>
<evidence type="ECO:0000259" key="9">
    <source>
        <dbReference type="PROSITE" id="PS51747"/>
    </source>
</evidence>
<name>A0A377FPH9_9BACL</name>
<dbReference type="InterPro" id="IPR016193">
    <property type="entry name" value="Cytidine_deaminase-like"/>
</dbReference>
<evidence type="ECO:0000313" key="11">
    <source>
        <dbReference type="Proteomes" id="UP000254060"/>
    </source>
</evidence>
<protein>
    <recommendedName>
        <fullName evidence="8">tRNA-specific adenosine deaminase</fullName>
        <ecNumber evidence="8">3.5.4.33</ecNumber>
    </recommendedName>
</protein>
<dbReference type="HAMAP" id="MF_00972">
    <property type="entry name" value="tRNA_aden_deaminase"/>
    <property type="match status" value="1"/>
</dbReference>
<dbReference type="RefSeq" id="WP_024372542.1">
    <property type="nucleotide sequence ID" value="NZ_UGGP01000001.1"/>
</dbReference>
<dbReference type="STRING" id="1397694.GCA_000702585_00553"/>
<dbReference type="FunFam" id="3.40.140.10:FF:000005">
    <property type="entry name" value="tRNA-specific adenosine deaminase"/>
    <property type="match status" value="1"/>
</dbReference>
<evidence type="ECO:0000256" key="5">
    <source>
        <dbReference type="ARBA" id="ARBA00022801"/>
    </source>
</evidence>
<keyword evidence="4 8" id="KW-0479">Metal-binding</keyword>
<evidence type="ECO:0000256" key="7">
    <source>
        <dbReference type="ARBA" id="ARBA00048045"/>
    </source>
</evidence>
<evidence type="ECO:0000313" key="10">
    <source>
        <dbReference type="EMBL" id="STO06730.1"/>
    </source>
</evidence>
<evidence type="ECO:0000256" key="4">
    <source>
        <dbReference type="ARBA" id="ARBA00022723"/>
    </source>
</evidence>
<dbReference type="CDD" id="cd01285">
    <property type="entry name" value="nucleoside_deaminase"/>
    <property type="match status" value="1"/>
</dbReference>
<comment type="function">
    <text evidence="8">Catalyzes the deamination of adenosine to inosine at the wobble position 34 of tRNA(Arg2).</text>
</comment>
<dbReference type="NCBIfam" id="NF008113">
    <property type="entry name" value="PRK10860.1"/>
    <property type="match status" value="1"/>
</dbReference>
<dbReference type="PANTHER" id="PTHR11079:SF202">
    <property type="entry name" value="TRNA-SPECIFIC ADENOSINE DEAMINASE"/>
    <property type="match status" value="1"/>
</dbReference>
<evidence type="ECO:0000256" key="8">
    <source>
        <dbReference type="HAMAP-Rule" id="MF_00972"/>
    </source>
</evidence>
<sequence>MERDERFMRLAIAEAKKAEAIGEVPIGCVIVKGDEVIASGHNRRETDLLAAAHAEMIAIEAANETLQNWRLEDCELFVTLEPCPMCAGAIVLSRVKRVIFGAHDPKGGCCGTLMNLVQDERFNHQADVTENVLAEECGALLTDFFRDLRERKKQARLEQRGCNPTD</sequence>
<dbReference type="EC" id="3.5.4.33" evidence="8"/>
<dbReference type="EMBL" id="UGGP01000001">
    <property type="protein sequence ID" value="STO06730.1"/>
    <property type="molecule type" value="Genomic_DNA"/>
</dbReference>
<feature type="domain" description="CMP/dCMP-type deaminase" evidence="9">
    <location>
        <begin position="2"/>
        <end position="120"/>
    </location>
</feature>
<dbReference type="InterPro" id="IPR002125">
    <property type="entry name" value="CMP_dCMP_dom"/>
</dbReference>
<dbReference type="Pfam" id="PF00383">
    <property type="entry name" value="dCMP_cyt_deam_1"/>
    <property type="match status" value="1"/>
</dbReference>
<evidence type="ECO:0000256" key="2">
    <source>
        <dbReference type="ARBA" id="ARBA00011738"/>
    </source>
</evidence>
<reference evidence="10 11" key="1">
    <citation type="submission" date="2018-06" db="EMBL/GenBank/DDBJ databases">
        <authorList>
            <consortium name="Pathogen Informatics"/>
            <person name="Doyle S."/>
        </authorList>
    </citation>
    <scope>NUCLEOTIDE SEQUENCE [LARGE SCALE GENOMIC DNA]</scope>
    <source>
        <strain evidence="10 11">NCTC13163</strain>
    </source>
</reference>
<feature type="binding site" evidence="8">
    <location>
        <position position="86"/>
    </location>
    <ligand>
        <name>Zn(2+)</name>
        <dbReference type="ChEBI" id="CHEBI:29105"/>
        <note>catalytic</note>
    </ligand>
</feature>
<proteinExistence type="inferred from homology"/>
<feature type="binding site" evidence="8">
    <location>
        <position position="83"/>
    </location>
    <ligand>
        <name>Zn(2+)</name>
        <dbReference type="ChEBI" id="CHEBI:29105"/>
        <note>catalytic</note>
    </ligand>
</feature>
<dbReference type="GO" id="GO:0052717">
    <property type="term" value="F:tRNA-specific adenosine-34 deaminase activity"/>
    <property type="evidence" value="ECO:0007669"/>
    <property type="project" value="UniProtKB-UniRule"/>
</dbReference>
<keyword evidence="3 8" id="KW-0819">tRNA processing</keyword>
<dbReference type="AlphaFoldDB" id="A0A377FPH9"/>
<feature type="active site" description="Proton donor" evidence="8">
    <location>
        <position position="55"/>
    </location>
</feature>
<dbReference type="InterPro" id="IPR028883">
    <property type="entry name" value="tRNA_aden_deaminase"/>
</dbReference>
<keyword evidence="6 8" id="KW-0862">Zinc</keyword>
<dbReference type="OrthoDB" id="9802676at2"/>
<dbReference type="InterPro" id="IPR016192">
    <property type="entry name" value="APOBEC/CMP_deaminase_Zn-bd"/>
</dbReference>
<keyword evidence="5 8" id="KW-0378">Hydrolase</keyword>
<dbReference type="PROSITE" id="PS00903">
    <property type="entry name" value="CYT_DCMP_DEAMINASES_1"/>
    <property type="match status" value="1"/>
</dbReference>
<accession>A0A377FPH9</accession>
<comment type="subunit">
    <text evidence="2 8">Homodimer.</text>
</comment>
<dbReference type="PROSITE" id="PS51747">
    <property type="entry name" value="CYT_DCMP_DEAMINASES_2"/>
    <property type="match status" value="1"/>
</dbReference>
<feature type="binding site" evidence="8">
    <location>
        <position position="53"/>
    </location>
    <ligand>
        <name>Zn(2+)</name>
        <dbReference type="ChEBI" id="CHEBI:29105"/>
        <note>catalytic</note>
    </ligand>
</feature>
<evidence type="ECO:0000256" key="1">
    <source>
        <dbReference type="ARBA" id="ARBA00010669"/>
    </source>
</evidence>
<dbReference type="Gene3D" id="3.40.140.10">
    <property type="entry name" value="Cytidine Deaminase, domain 2"/>
    <property type="match status" value="1"/>
</dbReference>